<dbReference type="Gene3D" id="1.25.40.20">
    <property type="entry name" value="Ankyrin repeat-containing domain"/>
    <property type="match status" value="1"/>
</dbReference>
<dbReference type="InterPro" id="IPR002110">
    <property type="entry name" value="Ankyrin_rpt"/>
</dbReference>
<accession>A0A7S1G1V8</accession>
<dbReference type="PANTHER" id="PTHR24198:SF165">
    <property type="entry name" value="ANKYRIN REPEAT-CONTAINING PROTEIN-RELATED"/>
    <property type="match status" value="1"/>
</dbReference>
<feature type="signal peptide" evidence="4">
    <location>
        <begin position="1"/>
        <end position="20"/>
    </location>
</feature>
<dbReference type="PRINTS" id="PR01415">
    <property type="entry name" value="ANKYRIN"/>
</dbReference>
<sequence length="188" mass="21293">MLLFKILTVTVLWLSTATHAQIQGTKEDQIDYFDACGRGNYDKVKEILLEHPSFVNIKTEFGETCLHLSSIDGSEPITELLLSKGGDPNARVTAEEGLRMHPLSWHVYGGHLRNVQMLIDHGADVNAPFYHKRDKSHKDTATVLDIVDLAIRQYKEPPQSDNRHVVMRRLLEDNGGKRYMELQDGDAL</sequence>
<dbReference type="PROSITE" id="PS50088">
    <property type="entry name" value="ANK_REPEAT"/>
    <property type="match status" value="1"/>
</dbReference>
<dbReference type="AlphaFoldDB" id="A0A7S1G1V8"/>
<dbReference type="PROSITE" id="PS50297">
    <property type="entry name" value="ANK_REP_REGION"/>
    <property type="match status" value="1"/>
</dbReference>
<evidence type="ECO:0000256" key="2">
    <source>
        <dbReference type="ARBA" id="ARBA00023043"/>
    </source>
</evidence>
<evidence type="ECO:0008006" key="6">
    <source>
        <dbReference type="Google" id="ProtNLM"/>
    </source>
</evidence>
<gene>
    <name evidence="5" type="ORF">CHYS00102_LOCUS29733</name>
</gene>
<name>A0A7S1G1V8_9STRA</name>
<dbReference type="PANTHER" id="PTHR24198">
    <property type="entry name" value="ANKYRIN REPEAT AND PROTEIN KINASE DOMAIN-CONTAINING PROTEIN"/>
    <property type="match status" value="1"/>
</dbReference>
<dbReference type="Pfam" id="PF12796">
    <property type="entry name" value="Ank_2"/>
    <property type="match status" value="1"/>
</dbReference>
<organism evidence="5">
    <name type="scientific">Corethron hystrix</name>
    <dbReference type="NCBI Taxonomy" id="216773"/>
    <lineage>
        <taxon>Eukaryota</taxon>
        <taxon>Sar</taxon>
        <taxon>Stramenopiles</taxon>
        <taxon>Ochrophyta</taxon>
        <taxon>Bacillariophyta</taxon>
        <taxon>Coscinodiscophyceae</taxon>
        <taxon>Corethrophycidae</taxon>
        <taxon>Corethrales</taxon>
        <taxon>Corethraceae</taxon>
        <taxon>Corethron</taxon>
    </lineage>
</organism>
<feature type="chain" id="PRO_5031118310" description="Ankyrin repeat domain-containing protein" evidence="4">
    <location>
        <begin position="21"/>
        <end position="188"/>
    </location>
</feature>
<dbReference type="SMART" id="SM00248">
    <property type="entry name" value="ANK"/>
    <property type="match status" value="2"/>
</dbReference>
<keyword evidence="2 3" id="KW-0040">ANK repeat</keyword>
<protein>
    <recommendedName>
        <fullName evidence="6">Ankyrin repeat domain-containing protein</fullName>
    </recommendedName>
</protein>
<evidence type="ECO:0000256" key="1">
    <source>
        <dbReference type="ARBA" id="ARBA00022737"/>
    </source>
</evidence>
<evidence type="ECO:0000256" key="3">
    <source>
        <dbReference type="PROSITE-ProRule" id="PRU00023"/>
    </source>
</evidence>
<dbReference type="InterPro" id="IPR036770">
    <property type="entry name" value="Ankyrin_rpt-contain_sf"/>
</dbReference>
<keyword evidence="1" id="KW-0677">Repeat</keyword>
<feature type="repeat" description="ANK" evidence="3">
    <location>
        <begin position="61"/>
        <end position="93"/>
    </location>
</feature>
<keyword evidence="4" id="KW-0732">Signal</keyword>
<dbReference type="EMBL" id="HBFR01040656">
    <property type="protein sequence ID" value="CAD8902514.1"/>
    <property type="molecule type" value="Transcribed_RNA"/>
</dbReference>
<proteinExistence type="predicted"/>
<dbReference type="SUPFAM" id="SSF48403">
    <property type="entry name" value="Ankyrin repeat"/>
    <property type="match status" value="1"/>
</dbReference>
<reference evidence="5" key="1">
    <citation type="submission" date="2021-01" db="EMBL/GenBank/DDBJ databases">
        <authorList>
            <person name="Corre E."/>
            <person name="Pelletier E."/>
            <person name="Niang G."/>
            <person name="Scheremetjew M."/>
            <person name="Finn R."/>
            <person name="Kale V."/>
            <person name="Holt S."/>
            <person name="Cochrane G."/>
            <person name="Meng A."/>
            <person name="Brown T."/>
            <person name="Cohen L."/>
        </authorList>
    </citation>
    <scope>NUCLEOTIDE SEQUENCE</scope>
    <source>
        <strain evidence="5">308</strain>
    </source>
</reference>
<evidence type="ECO:0000313" key="5">
    <source>
        <dbReference type="EMBL" id="CAD8902514.1"/>
    </source>
</evidence>
<evidence type="ECO:0000256" key="4">
    <source>
        <dbReference type="SAM" id="SignalP"/>
    </source>
</evidence>